<feature type="transmembrane region" description="Helical" evidence="1">
    <location>
        <begin position="33"/>
        <end position="51"/>
    </location>
</feature>
<dbReference type="InterPro" id="IPR058058">
    <property type="entry name" value="CBU_0592-like"/>
</dbReference>
<sequence length="83" mass="9527">MLYEIIGWFGAFFFIVSYYLLSKGRLRQESTTYHLLNLMGAMSLIINALHFRDNANILVNGVWASIAIMALYQFGKSSSRKRS</sequence>
<dbReference type="Proteomes" id="UP001595818">
    <property type="component" value="Unassembled WGS sequence"/>
</dbReference>
<protein>
    <recommendedName>
        <fullName evidence="2">CBU-0592-like domain-containing protein</fullName>
    </recommendedName>
</protein>
<dbReference type="NCBIfam" id="NF047864">
    <property type="entry name" value="CBU_0592_membra"/>
    <property type="match status" value="1"/>
</dbReference>
<evidence type="ECO:0000256" key="1">
    <source>
        <dbReference type="SAM" id="Phobius"/>
    </source>
</evidence>
<feature type="domain" description="CBU-0592-like" evidence="2">
    <location>
        <begin position="3"/>
        <end position="74"/>
    </location>
</feature>
<keyword evidence="1" id="KW-0812">Transmembrane</keyword>
<keyword evidence="4" id="KW-1185">Reference proteome</keyword>
<keyword evidence="1" id="KW-1133">Transmembrane helix</keyword>
<accession>A0ABV9T446</accession>
<dbReference type="Pfam" id="PF26604">
    <property type="entry name" value="CBU_0592"/>
    <property type="match status" value="1"/>
</dbReference>
<dbReference type="RefSeq" id="WP_377065827.1">
    <property type="nucleotide sequence ID" value="NZ_JBHSJJ010000009.1"/>
</dbReference>
<evidence type="ECO:0000259" key="2">
    <source>
        <dbReference type="Pfam" id="PF26604"/>
    </source>
</evidence>
<organism evidence="3 4">
    <name type="scientific">Negadavirga shengliensis</name>
    <dbReference type="NCBI Taxonomy" id="1389218"/>
    <lineage>
        <taxon>Bacteria</taxon>
        <taxon>Pseudomonadati</taxon>
        <taxon>Bacteroidota</taxon>
        <taxon>Cytophagia</taxon>
        <taxon>Cytophagales</taxon>
        <taxon>Cyclobacteriaceae</taxon>
        <taxon>Negadavirga</taxon>
    </lineage>
</organism>
<dbReference type="EMBL" id="JBHSJJ010000009">
    <property type="protein sequence ID" value="MFC4873204.1"/>
    <property type="molecule type" value="Genomic_DNA"/>
</dbReference>
<keyword evidence="1" id="KW-0472">Membrane</keyword>
<evidence type="ECO:0000313" key="3">
    <source>
        <dbReference type="EMBL" id="MFC4873204.1"/>
    </source>
</evidence>
<comment type="caution">
    <text evidence="3">The sequence shown here is derived from an EMBL/GenBank/DDBJ whole genome shotgun (WGS) entry which is preliminary data.</text>
</comment>
<feature type="transmembrane region" description="Helical" evidence="1">
    <location>
        <begin position="57"/>
        <end position="75"/>
    </location>
</feature>
<reference evidence="4" key="1">
    <citation type="journal article" date="2019" name="Int. J. Syst. Evol. Microbiol.">
        <title>The Global Catalogue of Microorganisms (GCM) 10K type strain sequencing project: providing services to taxonomists for standard genome sequencing and annotation.</title>
        <authorList>
            <consortium name="The Broad Institute Genomics Platform"/>
            <consortium name="The Broad Institute Genome Sequencing Center for Infectious Disease"/>
            <person name="Wu L."/>
            <person name="Ma J."/>
        </authorList>
    </citation>
    <scope>NUCLEOTIDE SEQUENCE [LARGE SCALE GENOMIC DNA]</scope>
    <source>
        <strain evidence="4">CGMCC 4.7466</strain>
    </source>
</reference>
<feature type="transmembrane region" description="Helical" evidence="1">
    <location>
        <begin position="6"/>
        <end position="21"/>
    </location>
</feature>
<proteinExistence type="predicted"/>
<gene>
    <name evidence="3" type="ORF">ACFPFU_16005</name>
</gene>
<evidence type="ECO:0000313" key="4">
    <source>
        <dbReference type="Proteomes" id="UP001595818"/>
    </source>
</evidence>
<name>A0ABV9T446_9BACT</name>